<evidence type="ECO:0000256" key="1">
    <source>
        <dbReference type="ARBA" id="ARBA00004651"/>
    </source>
</evidence>
<dbReference type="OrthoDB" id="9055647at2"/>
<feature type="transmembrane region" description="Helical" evidence="8">
    <location>
        <begin position="169"/>
        <end position="193"/>
    </location>
</feature>
<dbReference type="GO" id="GO:0005886">
    <property type="term" value="C:plasma membrane"/>
    <property type="evidence" value="ECO:0007669"/>
    <property type="project" value="UniProtKB-SubCell"/>
</dbReference>
<organism evidence="9 10">
    <name type="scientific">Methylotuvimicrobium buryatense</name>
    <name type="common">Methylomicrobium buryatense</name>
    <dbReference type="NCBI Taxonomy" id="95641"/>
    <lineage>
        <taxon>Bacteria</taxon>
        <taxon>Pseudomonadati</taxon>
        <taxon>Pseudomonadota</taxon>
        <taxon>Gammaproteobacteria</taxon>
        <taxon>Methylococcales</taxon>
        <taxon>Methylococcaceae</taxon>
        <taxon>Methylotuvimicrobium</taxon>
    </lineage>
</organism>
<feature type="transmembrane region" description="Helical" evidence="8">
    <location>
        <begin position="106"/>
        <end position="124"/>
    </location>
</feature>
<keyword evidence="4" id="KW-1003">Cell membrane</keyword>
<evidence type="ECO:0000256" key="2">
    <source>
        <dbReference type="ARBA" id="ARBA00007935"/>
    </source>
</evidence>
<dbReference type="GO" id="GO:0033214">
    <property type="term" value="P:siderophore-iron import into cell"/>
    <property type="evidence" value="ECO:0007669"/>
    <property type="project" value="TreeGrafter"/>
</dbReference>
<dbReference type="SUPFAM" id="SSF81345">
    <property type="entry name" value="ABC transporter involved in vitamin B12 uptake, BtuC"/>
    <property type="match status" value="1"/>
</dbReference>
<dbReference type="GO" id="GO:0022857">
    <property type="term" value="F:transmembrane transporter activity"/>
    <property type="evidence" value="ECO:0007669"/>
    <property type="project" value="InterPro"/>
</dbReference>
<feature type="transmembrane region" description="Helical" evidence="8">
    <location>
        <begin position="136"/>
        <end position="157"/>
    </location>
</feature>
<dbReference type="Gene3D" id="1.10.3470.10">
    <property type="entry name" value="ABC transporter involved in vitamin B12 uptake, BtuC"/>
    <property type="match status" value="1"/>
</dbReference>
<gene>
    <name evidence="9" type="ORF">EQU24_20530</name>
</gene>
<keyword evidence="3" id="KW-0813">Transport</keyword>
<proteinExistence type="inferred from homology"/>
<evidence type="ECO:0000256" key="8">
    <source>
        <dbReference type="SAM" id="Phobius"/>
    </source>
</evidence>
<dbReference type="PANTHER" id="PTHR30472:SF25">
    <property type="entry name" value="ABC TRANSPORTER PERMEASE PROTEIN MJ0876-RELATED"/>
    <property type="match status" value="1"/>
</dbReference>
<dbReference type="InterPro" id="IPR037294">
    <property type="entry name" value="ABC_BtuC-like"/>
</dbReference>
<feature type="transmembrane region" description="Helical" evidence="8">
    <location>
        <begin position="73"/>
        <end position="94"/>
    </location>
</feature>
<evidence type="ECO:0000256" key="3">
    <source>
        <dbReference type="ARBA" id="ARBA00022448"/>
    </source>
</evidence>
<dbReference type="RefSeq" id="WP_138767248.1">
    <property type="nucleotide sequence ID" value="NZ_CP035467.1"/>
</dbReference>
<keyword evidence="7 8" id="KW-0472">Membrane</keyword>
<dbReference type="Pfam" id="PF01032">
    <property type="entry name" value="FecCD"/>
    <property type="match status" value="1"/>
</dbReference>
<evidence type="ECO:0000256" key="5">
    <source>
        <dbReference type="ARBA" id="ARBA00022692"/>
    </source>
</evidence>
<dbReference type="STRING" id="675511.GCA_000341735_03321"/>
<dbReference type="KEGG" id="mbur:EQU24_20530"/>
<feature type="transmembrane region" description="Helical" evidence="8">
    <location>
        <begin position="299"/>
        <end position="316"/>
    </location>
</feature>
<evidence type="ECO:0000256" key="6">
    <source>
        <dbReference type="ARBA" id="ARBA00022989"/>
    </source>
</evidence>
<comment type="subcellular location">
    <subcellularLocation>
        <location evidence="1">Cell membrane</location>
        <topology evidence="1">Multi-pass membrane protein</topology>
    </subcellularLocation>
</comment>
<feature type="transmembrane region" description="Helical" evidence="8">
    <location>
        <begin position="261"/>
        <end position="287"/>
    </location>
</feature>
<evidence type="ECO:0000313" key="9">
    <source>
        <dbReference type="EMBL" id="QCW84351.1"/>
    </source>
</evidence>
<dbReference type="FunFam" id="1.10.3470.10:FF:000001">
    <property type="entry name" value="Vitamin B12 ABC transporter permease BtuC"/>
    <property type="match status" value="1"/>
</dbReference>
<name>A0A4P9UV92_METBY</name>
<evidence type="ECO:0000256" key="4">
    <source>
        <dbReference type="ARBA" id="ARBA00022475"/>
    </source>
</evidence>
<dbReference type="InterPro" id="IPR000522">
    <property type="entry name" value="ABC_transptr_permease_BtuC"/>
</dbReference>
<sequence length="356" mass="36650">MMKAAFAMSGETKRYAVLSGLTLLLFVTAVVSLGIGAYSISPGQVLAILSEVFGLQLPWSFDDGHRAVLESIRGPRIALGVLIGATLAVSGAAMQGLFRNPLADPALIGVSSGAALAAVAAIVLETSLLRNVAQILGYYYLPAAAFSGGFAVTWLVYRFAGSGGRLDIASLLLAGIAVNALAGSLTGLLTSIADDQQLRTLTFWSMGSLGGANWSQVAAGLPFFLLNLLLLPYFSSALNALLLGEAEAGHLGFSVETVKTAVIVLVALGVGCCVALGGIIGFIGLVVPHLLRLRLGPDHRIILPGSALLGASLLLASDGLARSLAVPAEIPIGIVTGVLGSPFFLWLLYRQRMLGG</sequence>
<dbReference type="EMBL" id="CP035467">
    <property type="protein sequence ID" value="QCW84351.1"/>
    <property type="molecule type" value="Genomic_DNA"/>
</dbReference>
<keyword evidence="5 8" id="KW-0812">Transmembrane</keyword>
<keyword evidence="10" id="KW-1185">Reference proteome</keyword>
<evidence type="ECO:0000313" key="10">
    <source>
        <dbReference type="Proteomes" id="UP000305881"/>
    </source>
</evidence>
<accession>A0A4P9UV92</accession>
<comment type="similarity">
    <text evidence="2">Belongs to the binding-protein-dependent transport system permease family. FecCD subfamily.</text>
</comment>
<reference evidence="10" key="1">
    <citation type="journal article" date="2019" name="J. Bacteriol.">
        <title>A Mutagenic Screen Identifies a TonB-Dependent Receptor Required for the Lanthanide Metal Switch in the Type I Methanotroph 'Methylotuvimicrobium buryatense' 5GB1C.</title>
        <authorList>
            <person name="Groom J.D."/>
            <person name="Ford S.M."/>
            <person name="Pesesky M.W."/>
            <person name="Lidstrom M.E."/>
        </authorList>
    </citation>
    <scope>NUCLEOTIDE SEQUENCE [LARGE SCALE GENOMIC DNA]</scope>
    <source>
        <strain evidence="10">5GB1C</strain>
    </source>
</reference>
<dbReference type="PANTHER" id="PTHR30472">
    <property type="entry name" value="FERRIC ENTEROBACTIN TRANSPORT SYSTEM PERMEASE PROTEIN"/>
    <property type="match status" value="1"/>
</dbReference>
<evidence type="ECO:0000256" key="7">
    <source>
        <dbReference type="ARBA" id="ARBA00023136"/>
    </source>
</evidence>
<keyword evidence="6 8" id="KW-1133">Transmembrane helix</keyword>
<dbReference type="AlphaFoldDB" id="A0A4P9UV92"/>
<dbReference type="CDD" id="cd06550">
    <property type="entry name" value="TM_ABC_iron-siderophores_like"/>
    <property type="match status" value="1"/>
</dbReference>
<protein>
    <submittedName>
        <fullName evidence="9">Iron ABC transporter permease</fullName>
    </submittedName>
</protein>
<dbReference type="Proteomes" id="UP000305881">
    <property type="component" value="Chromosome"/>
</dbReference>
<feature type="transmembrane region" description="Helical" evidence="8">
    <location>
        <begin position="328"/>
        <end position="349"/>
    </location>
</feature>
<feature type="transmembrane region" description="Helical" evidence="8">
    <location>
        <begin position="214"/>
        <end position="234"/>
    </location>
</feature>